<accession>A0AAV4WRT2</accession>
<evidence type="ECO:0000313" key="2">
    <source>
        <dbReference type="Proteomes" id="UP001054837"/>
    </source>
</evidence>
<evidence type="ECO:0000313" key="1">
    <source>
        <dbReference type="EMBL" id="GIY85615.1"/>
    </source>
</evidence>
<keyword evidence="2" id="KW-1185">Reference proteome</keyword>
<proteinExistence type="predicted"/>
<sequence length="147" mass="17271">MFYRVIWKEDFFKHNFAAVANIASLGVHLMHFSSRRKNLHKLHEAYPSVIVVQPKTKHILYIVFCTHGRTLSLLEIRFPEHNFQIRPHYTSFFYDSVTELPDVVTLQKPEDPNIVIISIKLYATFLYDFFLGHATIRTSSSDRDKSI</sequence>
<name>A0AAV4WRT2_9ARAC</name>
<dbReference type="AlphaFoldDB" id="A0AAV4WRT2"/>
<dbReference type="EMBL" id="BPLQ01015067">
    <property type="protein sequence ID" value="GIY85615.1"/>
    <property type="molecule type" value="Genomic_DNA"/>
</dbReference>
<comment type="caution">
    <text evidence="1">The sequence shown here is derived from an EMBL/GenBank/DDBJ whole genome shotgun (WGS) entry which is preliminary data.</text>
</comment>
<dbReference type="Proteomes" id="UP001054837">
    <property type="component" value="Unassembled WGS sequence"/>
</dbReference>
<gene>
    <name evidence="1" type="ORF">CDAR_205481</name>
</gene>
<protein>
    <submittedName>
        <fullName evidence="1">Uncharacterized protein</fullName>
    </submittedName>
</protein>
<organism evidence="1 2">
    <name type="scientific">Caerostris darwini</name>
    <dbReference type="NCBI Taxonomy" id="1538125"/>
    <lineage>
        <taxon>Eukaryota</taxon>
        <taxon>Metazoa</taxon>
        <taxon>Ecdysozoa</taxon>
        <taxon>Arthropoda</taxon>
        <taxon>Chelicerata</taxon>
        <taxon>Arachnida</taxon>
        <taxon>Araneae</taxon>
        <taxon>Araneomorphae</taxon>
        <taxon>Entelegynae</taxon>
        <taxon>Araneoidea</taxon>
        <taxon>Araneidae</taxon>
        <taxon>Caerostris</taxon>
    </lineage>
</organism>
<reference evidence="1 2" key="1">
    <citation type="submission" date="2021-06" db="EMBL/GenBank/DDBJ databases">
        <title>Caerostris darwini draft genome.</title>
        <authorList>
            <person name="Kono N."/>
            <person name="Arakawa K."/>
        </authorList>
    </citation>
    <scope>NUCLEOTIDE SEQUENCE [LARGE SCALE GENOMIC DNA]</scope>
</reference>